<evidence type="ECO:0000259" key="12">
    <source>
        <dbReference type="PROSITE" id="PS50901"/>
    </source>
</evidence>
<keyword evidence="5 9" id="KW-0547">Nucleotide-binding</keyword>
<dbReference type="Proteomes" id="UP000627838">
    <property type="component" value="Unassembled WGS sequence"/>
</dbReference>
<dbReference type="PANTHER" id="PTHR22683">
    <property type="entry name" value="SPORULATION PROTEIN RELATED"/>
    <property type="match status" value="1"/>
</dbReference>
<dbReference type="InterPro" id="IPR023836">
    <property type="entry name" value="EccCa-like_Actinobacteria"/>
</dbReference>
<evidence type="ECO:0000256" key="7">
    <source>
        <dbReference type="ARBA" id="ARBA00022989"/>
    </source>
</evidence>
<evidence type="ECO:0000256" key="3">
    <source>
        <dbReference type="ARBA" id="ARBA00022692"/>
    </source>
</evidence>
<evidence type="ECO:0000256" key="11">
    <source>
        <dbReference type="SAM" id="Phobius"/>
    </source>
</evidence>
<evidence type="ECO:0000256" key="8">
    <source>
        <dbReference type="ARBA" id="ARBA00023136"/>
    </source>
</evidence>
<dbReference type="EMBL" id="JADBDZ010000001">
    <property type="protein sequence ID" value="MBE1532089.1"/>
    <property type="molecule type" value="Genomic_DNA"/>
</dbReference>
<dbReference type="SMART" id="SM00382">
    <property type="entry name" value="AAA"/>
    <property type="match status" value="3"/>
</dbReference>
<dbReference type="PROSITE" id="PS50901">
    <property type="entry name" value="FTSK"/>
    <property type="match status" value="3"/>
</dbReference>
<keyword evidence="14" id="KW-1185">Reference proteome</keyword>
<organism evidence="13 14">
    <name type="scientific">Actinomadura algeriensis</name>
    <dbReference type="NCBI Taxonomy" id="1679523"/>
    <lineage>
        <taxon>Bacteria</taxon>
        <taxon>Bacillati</taxon>
        <taxon>Actinomycetota</taxon>
        <taxon>Actinomycetes</taxon>
        <taxon>Streptosporangiales</taxon>
        <taxon>Thermomonosporaceae</taxon>
        <taxon>Actinomadura</taxon>
    </lineage>
</organism>
<gene>
    <name evidence="13" type="ORF">H4W34_001922</name>
</gene>
<proteinExistence type="predicted"/>
<feature type="region of interest" description="Disordered" evidence="10">
    <location>
        <begin position="1"/>
        <end position="47"/>
    </location>
</feature>
<evidence type="ECO:0000256" key="10">
    <source>
        <dbReference type="SAM" id="MobiDB-lite"/>
    </source>
</evidence>
<evidence type="ECO:0000256" key="9">
    <source>
        <dbReference type="PROSITE-ProRule" id="PRU00289"/>
    </source>
</evidence>
<evidence type="ECO:0000313" key="13">
    <source>
        <dbReference type="EMBL" id="MBE1532089.1"/>
    </source>
</evidence>
<feature type="transmembrane region" description="Helical" evidence="11">
    <location>
        <begin position="81"/>
        <end position="105"/>
    </location>
</feature>
<keyword evidence="7 11" id="KW-1133">Transmembrane helix</keyword>
<keyword evidence="6 9" id="KW-0067">ATP-binding</keyword>
<accession>A0ABR9JNE3</accession>
<keyword evidence="4" id="KW-0677">Repeat</keyword>
<evidence type="ECO:0000256" key="4">
    <source>
        <dbReference type="ARBA" id="ARBA00022737"/>
    </source>
</evidence>
<evidence type="ECO:0000256" key="1">
    <source>
        <dbReference type="ARBA" id="ARBA00004651"/>
    </source>
</evidence>
<dbReference type="InterPro" id="IPR023837">
    <property type="entry name" value="EccCb-like_Actinobacteria"/>
</dbReference>
<sequence length="1367" mass="145136">MSTATPIDGAAAPSGAPPGPRPVRPPRRPVPDPGGEPLVLAAPPRLPDNAPVGPMGATLMMPIVSGAGGLLVTLTMGRRPIFAAAGLLFMVASVVVGAVMFLAQWNGPRRRVREQRELYLDYLDGLRATIREVAAVQREASAVRHPPPEALPDLARLPDRRWERRASDPDFLRLRIGTGTVPLARPLRSRLDGADPLAVHDPICLDAAERLVRHYGRIAGEPLPLPLPELGTVSIVADRAAGRDLARAIAAQLAATSSPADAGLAVVRDARLAREWDWLKWLPHNAAAELHDGPRPARLVAGNTLRMAELLERELAERTAAWQRRRGRPPGPGTRRLVVVLDGEYQATLAGLAAAPPVPSLAMLGVHVIVLVADRREEPETVEARVTVDAAGGLLLERLVPPSGTEAGAEPAEPPEDLTGVADRAGPALLTELARQLAPLRVPADDAAGSLHATIGLPDVLGVRDPAALDPARTWRPRPPGDFLRVPIGVGPAGGPVLLDLKESAFGGMGPHGLVVGATGSGKSEMLRTLVAALAVAHPPDRLALLLVDFKGGATFADLDALPHSAGMITNLADDDALVDRFHEALYGEMARRQQLLKDLGALPNVQAHAELRDAELRDAGRTDLEPLPHLLVIIDEFSELLTARPDFADLFVAVGRIGRSIGIHLLLATQRLEPGKIRGLESHLSYRIGLRTFSEGESREVLGVPDAYRLPPEPGSGILKVDTSVFERFKAAMVSGPYRPPRARERADLPVLPLLAGNGLAALLAAGPDADGTMDGAAGGAAPADPDRPSVLRVLVERMAAAGAAPARPVWVPPLPDALPLDAVLDDAVLDGAVLDGAERRDDPEEVSAVLGLVDLPREQRTEPARWDFAGGNGNVIVVGGPQTGKSVLLRTLVASLALRYPPGRVAVYALDYGGGALTPLERLPHVASVATRSDPERVARVLADLTGLLDERERLMRRHRLDSPAALRRARADGRVPAEVHGDVFLLVDGIAAAREASEELDERLAGIVTRGPALGVHTIVTAATTSQVKARTQAGFGGRIELRLTDPFDSALGRRAAEALPSDVPGRMLLPNARAAQAALPRIDGGTGLDDLADAETELVERVLARWPGPPVAPVRVLPGRVTLESLPAPREVTRPWLGVGDRDLRPVRLDLMADPHLVVFGDSRTGKSALLRLLLRQLAAAPYEDVGIVVVDPRRSHLGLIDTPHQLAYCTERNHAASVLAEVAAQIRKRLPGPEATPRQLRERSWWRGLEMFVVVDDLDLLGAGGGAGPLGPLLEFVPQGADLGLHLIVARRTGGAARALYEPVLQSLTEMSTPGMLFSGDRLEGRLAGGVASRRLPEGRALLARRGVPPEQVQVGWSEPPA</sequence>
<dbReference type="Gene3D" id="3.40.50.300">
    <property type="entry name" value="P-loop containing nucleotide triphosphate hydrolases"/>
    <property type="match status" value="4"/>
</dbReference>
<dbReference type="InterPro" id="IPR027417">
    <property type="entry name" value="P-loop_NTPase"/>
</dbReference>
<evidence type="ECO:0000313" key="14">
    <source>
        <dbReference type="Proteomes" id="UP000627838"/>
    </source>
</evidence>
<feature type="binding site" evidence="9">
    <location>
        <begin position="1165"/>
        <end position="1172"/>
    </location>
    <ligand>
        <name>ATP</name>
        <dbReference type="ChEBI" id="CHEBI:30616"/>
    </ligand>
</feature>
<reference evidence="13 14" key="1">
    <citation type="submission" date="2020-10" db="EMBL/GenBank/DDBJ databases">
        <title>Sequencing the genomes of 1000 actinobacteria strains.</title>
        <authorList>
            <person name="Klenk H.-P."/>
        </authorList>
    </citation>
    <scope>NUCLEOTIDE SEQUENCE [LARGE SCALE GENOMIC DNA]</scope>
    <source>
        <strain evidence="13 14">DSM 46744</strain>
    </source>
</reference>
<comment type="subcellular location">
    <subcellularLocation>
        <location evidence="1">Cell membrane</location>
        <topology evidence="1">Multi-pass membrane protein</topology>
    </subcellularLocation>
</comment>
<comment type="caution">
    <text evidence="13">The sequence shown here is derived from an EMBL/GenBank/DDBJ whole genome shotgun (WGS) entry which is preliminary data.</text>
</comment>
<dbReference type="NCBIfam" id="TIGR03925">
    <property type="entry name" value="T7SS_EccC_b"/>
    <property type="match status" value="1"/>
</dbReference>
<feature type="binding site" evidence="9">
    <location>
        <begin position="881"/>
        <end position="888"/>
    </location>
    <ligand>
        <name>ATP</name>
        <dbReference type="ChEBI" id="CHEBI:30616"/>
    </ligand>
</feature>
<dbReference type="InterPro" id="IPR002543">
    <property type="entry name" value="FtsK_dom"/>
</dbReference>
<keyword evidence="8 11" id="KW-0472">Membrane</keyword>
<dbReference type="InterPro" id="IPR050206">
    <property type="entry name" value="FtsK/SpoIIIE/SftA"/>
</dbReference>
<dbReference type="PANTHER" id="PTHR22683:SF1">
    <property type="entry name" value="TYPE VII SECRETION SYSTEM PROTEIN ESSC"/>
    <property type="match status" value="1"/>
</dbReference>
<evidence type="ECO:0000256" key="5">
    <source>
        <dbReference type="ARBA" id="ARBA00022741"/>
    </source>
</evidence>
<dbReference type="InterPro" id="IPR003593">
    <property type="entry name" value="AAA+_ATPase"/>
</dbReference>
<evidence type="ECO:0000256" key="6">
    <source>
        <dbReference type="ARBA" id="ARBA00022840"/>
    </source>
</evidence>
<keyword evidence="2" id="KW-1003">Cell membrane</keyword>
<protein>
    <submittedName>
        <fullName evidence="13">S-DNA-T family DNA segregation ATPase FtsK/SpoIIIE</fullName>
    </submittedName>
</protein>
<dbReference type="Pfam" id="PF01580">
    <property type="entry name" value="FtsK_SpoIIIE"/>
    <property type="match status" value="2"/>
</dbReference>
<feature type="domain" description="FtsK" evidence="12">
    <location>
        <begin position="863"/>
        <end position="1054"/>
    </location>
</feature>
<evidence type="ECO:0000256" key="2">
    <source>
        <dbReference type="ARBA" id="ARBA00022475"/>
    </source>
</evidence>
<dbReference type="RefSeq" id="WP_192758839.1">
    <property type="nucleotide sequence ID" value="NZ_JADBDZ010000001.1"/>
</dbReference>
<feature type="transmembrane region" description="Helical" evidence="11">
    <location>
        <begin position="55"/>
        <end position="74"/>
    </location>
</feature>
<feature type="binding site" evidence="9">
    <location>
        <begin position="517"/>
        <end position="524"/>
    </location>
    <ligand>
        <name>ATP</name>
        <dbReference type="ChEBI" id="CHEBI:30616"/>
    </ligand>
</feature>
<name>A0ABR9JNE3_9ACTN</name>
<feature type="domain" description="FtsK" evidence="12">
    <location>
        <begin position="494"/>
        <end position="700"/>
    </location>
</feature>
<feature type="domain" description="FtsK" evidence="12">
    <location>
        <begin position="1148"/>
        <end position="1331"/>
    </location>
</feature>
<dbReference type="NCBIfam" id="TIGR03924">
    <property type="entry name" value="T7SS_EccC_a"/>
    <property type="match status" value="1"/>
</dbReference>
<keyword evidence="3 11" id="KW-0812">Transmembrane</keyword>
<dbReference type="SUPFAM" id="SSF52540">
    <property type="entry name" value="P-loop containing nucleoside triphosphate hydrolases"/>
    <property type="match status" value="3"/>
</dbReference>